<dbReference type="AlphaFoldDB" id="A0A096AE27"/>
<comment type="caution">
    <text evidence="1">The sequence shown here is derived from an EMBL/GenBank/DDBJ whole genome shotgun (WGS) entry which is preliminary data.</text>
</comment>
<protein>
    <recommendedName>
        <fullName evidence="3">Periplasmic heavy metal sensor</fullName>
    </recommendedName>
</protein>
<evidence type="ECO:0008006" key="3">
    <source>
        <dbReference type="Google" id="ProtNLM"/>
    </source>
</evidence>
<evidence type="ECO:0000313" key="1">
    <source>
        <dbReference type="EMBL" id="KGF44776.1"/>
    </source>
</evidence>
<sequence>MLKRNTFIILMLLICTFSGFAQRHFNPELFKIQLHKYILEKVQLSNQEKIAFFPIYDQMLNKRRGIFMQLRAIYHTKPVSEQQAKALIAKSDKLEIELKHIEQTYHQQLLRVISARKLCYILKAERHFHRMILKKIAEK</sequence>
<name>A0A096AE27_9BACT</name>
<dbReference type="EMBL" id="JRNQ01000028">
    <property type="protein sequence ID" value="KGF44776.1"/>
    <property type="molecule type" value="Genomic_DNA"/>
</dbReference>
<reference evidence="1 2" key="1">
    <citation type="submission" date="2014-07" db="EMBL/GenBank/DDBJ databases">
        <authorList>
            <person name="McCorrison J."/>
            <person name="Sanka R."/>
            <person name="Torralba M."/>
            <person name="Gillis M."/>
            <person name="Haft D.H."/>
            <person name="Methe B."/>
            <person name="Sutton G."/>
            <person name="Nelson K.E."/>
        </authorList>
    </citation>
    <scope>NUCLEOTIDE SEQUENCE [LARGE SCALE GENOMIC DNA]</scope>
    <source>
        <strain evidence="1 2">DNF00320</strain>
    </source>
</reference>
<organism evidence="1 2">
    <name type="scientific">Prevotella bivia DNF00320</name>
    <dbReference type="NCBI Taxonomy" id="1401068"/>
    <lineage>
        <taxon>Bacteria</taxon>
        <taxon>Pseudomonadati</taxon>
        <taxon>Bacteroidota</taxon>
        <taxon>Bacteroidia</taxon>
        <taxon>Bacteroidales</taxon>
        <taxon>Prevotellaceae</taxon>
        <taxon>Prevotella</taxon>
    </lineage>
</organism>
<dbReference type="RefSeq" id="WP_036866870.1">
    <property type="nucleotide sequence ID" value="NZ_JRNQ01000028.1"/>
</dbReference>
<proteinExistence type="predicted"/>
<accession>A0A096AE27</accession>
<gene>
    <name evidence="1" type="ORF">HMPREF0647_05455</name>
</gene>
<evidence type="ECO:0000313" key="2">
    <source>
        <dbReference type="Proteomes" id="UP000029525"/>
    </source>
</evidence>
<dbReference type="OrthoDB" id="1081813at2"/>
<dbReference type="Proteomes" id="UP000029525">
    <property type="component" value="Unassembled WGS sequence"/>
</dbReference>